<dbReference type="RefSeq" id="WP_071856094.1">
    <property type="nucleotide sequence ID" value="NZ_JXLB01000023.1"/>
</dbReference>
<dbReference type="OrthoDB" id="2300232at2"/>
<dbReference type="STRING" id="150033.RV14_GL001138"/>
<sequence length="58" mass="6576">MSSQRYILTSLVKILSVILLLVLLFIAGTMIGYGVVGGRNPLKVFHPSLWLHIMDFFR</sequence>
<name>A0A1L8WCD1_9ENTE</name>
<comment type="caution">
    <text evidence="2">The sequence shown here is derived from an EMBL/GenBank/DDBJ whole genome shotgun (WGS) entry which is preliminary data.</text>
</comment>
<evidence type="ECO:0000256" key="1">
    <source>
        <dbReference type="SAM" id="Phobius"/>
    </source>
</evidence>
<reference evidence="2 3" key="1">
    <citation type="submission" date="2014-12" db="EMBL/GenBank/DDBJ databases">
        <title>Draft genome sequences of 29 type strains of Enterococci.</title>
        <authorList>
            <person name="Zhong Z."/>
            <person name="Sun Z."/>
            <person name="Liu W."/>
            <person name="Zhang W."/>
            <person name="Zhang H."/>
        </authorList>
    </citation>
    <scope>NUCLEOTIDE SEQUENCE [LARGE SCALE GENOMIC DNA]</scope>
    <source>
        <strain evidence="2 3">DSM 15687</strain>
    </source>
</reference>
<keyword evidence="1" id="KW-0472">Membrane</keyword>
<dbReference type="Pfam" id="PF11772">
    <property type="entry name" value="EpuA"/>
    <property type="match status" value="1"/>
</dbReference>
<evidence type="ECO:0000313" key="2">
    <source>
        <dbReference type="EMBL" id="OJG78676.1"/>
    </source>
</evidence>
<keyword evidence="1" id="KW-0812">Transmembrane</keyword>
<evidence type="ECO:0008006" key="4">
    <source>
        <dbReference type="Google" id="ProtNLM"/>
    </source>
</evidence>
<keyword evidence="3" id="KW-1185">Reference proteome</keyword>
<dbReference type="Proteomes" id="UP000182152">
    <property type="component" value="Unassembled WGS sequence"/>
</dbReference>
<evidence type="ECO:0000313" key="3">
    <source>
        <dbReference type="Proteomes" id="UP000182152"/>
    </source>
</evidence>
<dbReference type="EMBL" id="JXLB01000023">
    <property type="protein sequence ID" value="OJG78676.1"/>
    <property type="molecule type" value="Genomic_DNA"/>
</dbReference>
<protein>
    <recommendedName>
        <fullName evidence="4">DNA-directed RNA polymerase subunit beta</fullName>
    </recommendedName>
</protein>
<proteinExistence type="predicted"/>
<organism evidence="2 3">
    <name type="scientific">Enterococcus ratti</name>
    <dbReference type="NCBI Taxonomy" id="150033"/>
    <lineage>
        <taxon>Bacteria</taxon>
        <taxon>Bacillati</taxon>
        <taxon>Bacillota</taxon>
        <taxon>Bacilli</taxon>
        <taxon>Lactobacillales</taxon>
        <taxon>Enterococcaceae</taxon>
        <taxon>Enterococcus</taxon>
    </lineage>
</organism>
<dbReference type="InterPro" id="IPR024596">
    <property type="entry name" value="RNApol_su_b/EpuA"/>
</dbReference>
<gene>
    <name evidence="2" type="ORF">RV14_GL001138</name>
</gene>
<accession>A0A1L8WCD1</accession>
<dbReference type="AlphaFoldDB" id="A0A1L8WCD1"/>
<feature type="transmembrane region" description="Helical" evidence="1">
    <location>
        <begin position="12"/>
        <end position="36"/>
    </location>
</feature>
<keyword evidence="1" id="KW-1133">Transmembrane helix</keyword>